<sequence>MSYSLVDLNLQQFPDAYLAGTWRVESRALHSAPQTAPLAQATHLHLHEEGLRLDTLGTPLSGDWCVTRDPLLSRPYLEFSVGGETVRALITRLRRSTDGLYQALVLYFQSGLELVLTQP</sequence>
<evidence type="ECO:0000313" key="2">
    <source>
        <dbReference type="Proteomes" id="UP000273500"/>
    </source>
</evidence>
<evidence type="ECO:0000313" key="1">
    <source>
        <dbReference type="EMBL" id="RSK47549.1"/>
    </source>
</evidence>
<name>A0A3R9MJT2_9BACT</name>
<dbReference type="AlphaFoldDB" id="A0A3R9MJT2"/>
<comment type="caution">
    <text evidence="1">The sequence shown here is derived from an EMBL/GenBank/DDBJ whole genome shotgun (WGS) entry which is preliminary data.</text>
</comment>
<proteinExistence type="predicted"/>
<dbReference type="Proteomes" id="UP000273500">
    <property type="component" value="Unassembled WGS sequence"/>
</dbReference>
<evidence type="ECO:0008006" key="3">
    <source>
        <dbReference type="Google" id="ProtNLM"/>
    </source>
</evidence>
<gene>
    <name evidence="1" type="ORF">EI291_14935</name>
</gene>
<dbReference type="EMBL" id="RWIT01000008">
    <property type="protein sequence ID" value="RSK47549.1"/>
    <property type="molecule type" value="Genomic_DNA"/>
</dbReference>
<dbReference type="RefSeq" id="WP_125421522.1">
    <property type="nucleotide sequence ID" value="NZ_RWIT01000008.1"/>
</dbReference>
<keyword evidence="2" id="KW-1185">Reference proteome</keyword>
<accession>A0A3R9MJT2</accession>
<protein>
    <recommendedName>
        <fullName evidence="3">Lipocalin-like domain-containing protein</fullName>
    </recommendedName>
</protein>
<reference evidence="1 2" key="1">
    <citation type="submission" date="2018-12" db="EMBL/GenBank/DDBJ databases">
        <authorList>
            <person name="Feng G."/>
            <person name="Zhu H."/>
        </authorList>
    </citation>
    <scope>NUCLEOTIDE SEQUENCE [LARGE SCALE GENOMIC DNA]</scope>
    <source>
        <strain evidence="1 2">KCTC 12533</strain>
    </source>
</reference>
<dbReference type="OrthoDB" id="881903at2"/>
<organism evidence="1 2">
    <name type="scientific">Hymenobacter rigui</name>
    <dbReference type="NCBI Taxonomy" id="334424"/>
    <lineage>
        <taxon>Bacteria</taxon>
        <taxon>Pseudomonadati</taxon>
        <taxon>Bacteroidota</taxon>
        <taxon>Cytophagia</taxon>
        <taxon>Cytophagales</taxon>
        <taxon>Hymenobacteraceae</taxon>
        <taxon>Hymenobacter</taxon>
    </lineage>
</organism>